<comment type="caution">
    <text evidence="1">The sequence shown here is derived from an EMBL/GenBank/DDBJ whole genome shotgun (WGS) entry which is preliminary data.</text>
</comment>
<dbReference type="EMBL" id="JAAMOB010000003">
    <property type="protein sequence ID" value="KAF4115127.1"/>
    <property type="molecule type" value="Genomic_DNA"/>
</dbReference>
<reference evidence="1 2" key="1">
    <citation type="submission" date="2020-04" db="EMBL/GenBank/DDBJ databases">
        <title>Chromosome-level genome assembly of a cyprinid fish Onychostoma macrolepis by integration of Nanopore Sequencing, Bionano and Hi-C technology.</title>
        <authorList>
            <person name="Wang D."/>
        </authorList>
    </citation>
    <scope>NUCLEOTIDE SEQUENCE [LARGE SCALE GENOMIC DNA]</scope>
    <source>
        <strain evidence="1">SWU-2019</strain>
        <tissue evidence="1">Muscle</tissue>
    </source>
</reference>
<proteinExistence type="predicted"/>
<keyword evidence="2" id="KW-1185">Reference proteome</keyword>
<evidence type="ECO:0000313" key="1">
    <source>
        <dbReference type="EMBL" id="KAF4115127.1"/>
    </source>
</evidence>
<accession>A0A7J6D798</accession>
<gene>
    <name evidence="1" type="ORF">G5714_002616</name>
</gene>
<organism evidence="1 2">
    <name type="scientific">Onychostoma macrolepis</name>
    <dbReference type="NCBI Taxonomy" id="369639"/>
    <lineage>
        <taxon>Eukaryota</taxon>
        <taxon>Metazoa</taxon>
        <taxon>Chordata</taxon>
        <taxon>Craniata</taxon>
        <taxon>Vertebrata</taxon>
        <taxon>Euteleostomi</taxon>
        <taxon>Actinopterygii</taxon>
        <taxon>Neopterygii</taxon>
        <taxon>Teleostei</taxon>
        <taxon>Ostariophysi</taxon>
        <taxon>Cypriniformes</taxon>
        <taxon>Cyprinidae</taxon>
        <taxon>Acrossocheilinae</taxon>
        <taxon>Onychostoma</taxon>
    </lineage>
</organism>
<sequence length="164" mass="18124">MATCVEPLDGEVLKFKYPSRYVNKRKFIMSEPIQVLFDFIGQDEMASKVSKVREAASSEDVEHFCWANCRSQHKTILNFEIHCDPVNFTQPSEAPPFDQSSMALPSAQTLVAPPSAQTLVAPPSAQPPVVPPSAQTLVAPFSCIHTYSNFVASLCTEMNQMNDV</sequence>
<dbReference type="Proteomes" id="UP000579812">
    <property type="component" value="Unassembled WGS sequence"/>
</dbReference>
<evidence type="ECO:0000313" key="2">
    <source>
        <dbReference type="Proteomes" id="UP000579812"/>
    </source>
</evidence>
<dbReference type="AlphaFoldDB" id="A0A7J6D798"/>
<protein>
    <submittedName>
        <fullName evidence="1">Uncharacterized protein</fullName>
    </submittedName>
</protein>
<name>A0A7J6D798_9TELE</name>